<reference evidence="2" key="1">
    <citation type="submission" date="2021-12" db="EMBL/GenBank/DDBJ databases">
        <title>Convergent genome expansion in fungi linked to evolution of root-endophyte symbiosis.</title>
        <authorList>
            <consortium name="DOE Joint Genome Institute"/>
            <person name="Ke Y.-H."/>
            <person name="Bonito G."/>
            <person name="Liao H.-L."/>
            <person name="Looney B."/>
            <person name="Rojas-Flechas A."/>
            <person name="Nash J."/>
            <person name="Hameed K."/>
            <person name="Schadt C."/>
            <person name="Martin F."/>
            <person name="Crous P.W."/>
            <person name="Miettinen O."/>
            <person name="Magnuson J.K."/>
            <person name="Labbe J."/>
            <person name="Jacobson D."/>
            <person name="Doktycz M.J."/>
            <person name="Veneault-Fourrey C."/>
            <person name="Kuo A."/>
            <person name="Mondo S."/>
            <person name="Calhoun S."/>
            <person name="Riley R."/>
            <person name="Ohm R."/>
            <person name="LaButti K."/>
            <person name="Andreopoulos B."/>
            <person name="Pangilinan J."/>
            <person name="Nolan M."/>
            <person name="Tritt A."/>
            <person name="Clum A."/>
            <person name="Lipzen A."/>
            <person name="Daum C."/>
            <person name="Barry K."/>
            <person name="Grigoriev I.V."/>
            <person name="Vilgalys R."/>
        </authorList>
    </citation>
    <scope>NUCLEOTIDE SEQUENCE</scope>
    <source>
        <strain evidence="2">PMI_201</strain>
    </source>
</reference>
<evidence type="ECO:0000259" key="1">
    <source>
        <dbReference type="Pfam" id="PF20231"/>
    </source>
</evidence>
<keyword evidence="3" id="KW-1185">Reference proteome</keyword>
<dbReference type="EMBL" id="JAJTJA010000008">
    <property type="protein sequence ID" value="KAH8695648.1"/>
    <property type="molecule type" value="Genomic_DNA"/>
</dbReference>
<organism evidence="2 3">
    <name type="scientific">Talaromyces proteolyticus</name>
    <dbReference type="NCBI Taxonomy" id="1131652"/>
    <lineage>
        <taxon>Eukaryota</taxon>
        <taxon>Fungi</taxon>
        <taxon>Dikarya</taxon>
        <taxon>Ascomycota</taxon>
        <taxon>Pezizomycotina</taxon>
        <taxon>Eurotiomycetes</taxon>
        <taxon>Eurotiomycetidae</taxon>
        <taxon>Eurotiales</taxon>
        <taxon>Trichocomaceae</taxon>
        <taxon>Talaromyces</taxon>
        <taxon>Talaromyces sect. Bacilispori</taxon>
    </lineage>
</organism>
<dbReference type="InterPro" id="IPR046496">
    <property type="entry name" value="DUF6589"/>
</dbReference>
<dbReference type="Pfam" id="PF20231">
    <property type="entry name" value="DUF6589"/>
    <property type="match status" value="1"/>
</dbReference>
<name>A0AAD4KQ27_9EURO</name>
<accession>A0AAD4KQ27</accession>
<sequence>MLHLYRLTATNAADPVLQRAILGCGLVNLRGKPDNFFEADRLDELLNLQLKETMRSRGNSTHDVYHLFKWGLSLIKYHLPLRGMFELNFGEWTNSELAVKSPQNDIHSLAELLSRESVNKQNFRDVKFYAPELMVDGFKRLCDVTVIQNFDAAVNLTRNSSLDLDDYHDVEDIVCDANIDIQTTENLTAEDFQDFST</sequence>
<proteinExistence type="predicted"/>
<dbReference type="Proteomes" id="UP001201262">
    <property type="component" value="Unassembled WGS sequence"/>
</dbReference>
<dbReference type="AlphaFoldDB" id="A0AAD4KQ27"/>
<evidence type="ECO:0000313" key="2">
    <source>
        <dbReference type="EMBL" id="KAH8695648.1"/>
    </source>
</evidence>
<gene>
    <name evidence="2" type="ORF">BGW36DRAFT_429518</name>
</gene>
<evidence type="ECO:0000313" key="3">
    <source>
        <dbReference type="Proteomes" id="UP001201262"/>
    </source>
</evidence>
<feature type="domain" description="DUF6589" evidence="1">
    <location>
        <begin position="11"/>
        <end position="62"/>
    </location>
</feature>
<dbReference type="GeneID" id="70250992"/>
<dbReference type="RefSeq" id="XP_046070790.1">
    <property type="nucleotide sequence ID" value="XM_046220705.1"/>
</dbReference>
<comment type="caution">
    <text evidence="2">The sequence shown here is derived from an EMBL/GenBank/DDBJ whole genome shotgun (WGS) entry which is preliminary data.</text>
</comment>
<protein>
    <recommendedName>
        <fullName evidence="1">DUF6589 domain-containing protein</fullName>
    </recommendedName>
</protein>